<feature type="non-terminal residue" evidence="2">
    <location>
        <position position="218"/>
    </location>
</feature>
<name>A0A3B1BXX1_9ZZZZ</name>
<sequence>MRVALVHDWLTGMRGGEMVLEELCHMFPRADIYTLIHIIGSVSKTIESHKIVTSFLQKFPMVGKKYRWFLPLMPRAIESLKLDGYDLVISSSHCVAKGVKTGGARHICYCHTPMRYAWDMYDQYFNSERMSPLTLFAIEKIMPGLREWDVKTAPRVDRFVANSHYVKERIQRIYNASADVIYPPVDTGFYTLGQGKREKYLIVSAFAPYKRIDLAVEA</sequence>
<reference evidence="2" key="1">
    <citation type="submission" date="2018-06" db="EMBL/GenBank/DDBJ databases">
        <authorList>
            <person name="Zhirakovskaya E."/>
        </authorList>
    </citation>
    <scope>NUCLEOTIDE SEQUENCE</scope>
</reference>
<dbReference type="InterPro" id="IPR028098">
    <property type="entry name" value="Glyco_trans_4-like_N"/>
</dbReference>
<gene>
    <name evidence="2" type="ORF">MNBD_NITROSPINAE02-1625</name>
</gene>
<organism evidence="2">
    <name type="scientific">hydrothermal vent metagenome</name>
    <dbReference type="NCBI Taxonomy" id="652676"/>
    <lineage>
        <taxon>unclassified sequences</taxon>
        <taxon>metagenomes</taxon>
        <taxon>ecological metagenomes</taxon>
    </lineage>
</organism>
<evidence type="ECO:0000313" key="2">
    <source>
        <dbReference type="EMBL" id="VAX16664.1"/>
    </source>
</evidence>
<keyword evidence="2" id="KW-0808">Transferase</keyword>
<feature type="domain" description="Glycosyltransferase subfamily 4-like N-terminal" evidence="1">
    <location>
        <begin position="14"/>
        <end position="187"/>
    </location>
</feature>
<dbReference type="Pfam" id="PF13439">
    <property type="entry name" value="Glyco_transf_4"/>
    <property type="match status" value="1"/>
</dbReference>
<accession>A0A3B1BXX1</accession>
<evidence type="ECO:0000259" key="1">
    <source>
        <dbReference type="Pfam" id="PF13439"/>
    </source>
</evidence>
<dbReference type="GO" id="GO:0016740">
    <property type="term" value="F:transferase activity"/>
    <property type="evidence" value="ECO:0007669"/>
    <property type="project" value="UniProtKB-KW"/>
</dbReference>
<dbReference type="SUPFAM" id="SSF53756">
    <property type="entry name" value="UDP-Glycosyltransferase/glycogen phosphorylase"/>
    <property type="match status" value="1"/>
</dbReference>
<dbReference type="EMBL" id="UOGE01000013">
    <property type="protein sequence ID" value="VAX16664.1"/>
    <property type="molecule type" value="Genomic_DNA"/>
</dbReference>
<protein>
    <submittedName>
        <fullName evidence="2">Glycosyltransferase</fullName>
    </submittedName>
</protein>
<proteinExistence type="predicted"/>
<dbReference type="AlphaFoldDB" id="A0A3B1BXX1"/>
<dbReference type="Gene3D" id="3.40.50.2000">
    <property type="entry name" value="Glycogen Phosphorylase B"/>
    <property type="match status" value="1"/>
</dbReference>